<dbReference type="OrthoDB" id="67155at2759"/>
<protein>
    <submittedName>
        <fullName evidence="4">ELMO domain-containing protein 2-like</fullName>
    </submittedName>
</protein>
<name>A0A6P8S075_GEOSA</name>
<dbReference type="RefSeq" id="XP_033810341.1">
    <property type="nucleotide sequence ID" value="XM_033954450.1"/>
</dbReference>
<organism evidence="3 4">
    <name type="scientific">Geotrypetes seraphini</name>
    <name type="common">Gaboon caecilian</name>
    <name type="synonym">Caecilia seraphini</name>
    <dbReference type="NCBI Taxonomy" id="260995"/>
    <lineage>
        <taxon>Eukaryota</taxon>
        <taxon>Metazoa</taxon>
        <taxon>Chordata</taxon>
        <taxon>Craniata</taxon>
        <taxon>Vertebrata</taxon>
        <taxon>Euteleostomi</taxon>
        <taxon>Amphibia</taxon>
        <taxon>Gymnophiona</taxon>
        <taxon>Geotrypetes</taxon>
    </lineage>
</organism>
<dbReference type="PANTHER" id="PTHR12771">
    <property type="entry name" value="ENGULFMENT AND CELL MOTILITY"/>
    <property type="match status" value="1"/>
</dbReference>
<dbReference type="GeneID" id="117364814"/>
<dbReference type="Pfam" id="PF04727">
    <property type="entry name" value="ELMO_CED12"/>
    <property type="match status" value="1"/>
</dbReference>
<reference evidence="4" key="1">
    <citation type="submission" date="2025-08" db="UniProtKB">
        <authorList>
            <consortium name="RefSeq"/>
        </authorList>
    </citation>
    <scope>IDENTIFICATION</scope>
</reference>
<evidence type="ECO:0000256" key="1">
    <source>
        <dbReference type="SAM" id="MobiDB-lite"/>
    </source>
</evidence>
<sequence length="207" mass="23656">MARVTAQYHFRNQLSKILKQVTRKCELQRIFDSLNPGAPRIHRIEYALKCSKSKVLRRAVNVDVDDLDKCLMDIMKAKKIYVQKDPRFKLSLRVCLLQISGYKQLYLCVANLRKQPYDSNNEDHEEQLMELWNLLIANQALKSRITKQWGDIGFQGDDPKTDFRSMGMLGLVNLVYFSKHLHSLSSVLPPKGPPPPSGPGLVFVTGA</sequence>
<dbReference type="Proteomes" id="UP000515159">
    <property type="component" value="Chromosome 8"/>
</dbReference>
<dbReference type="AlphaFoldDB" id="A0A6P8S075"/>
<evidence type="ECO:0000259" key="2">
    <source>
        <dbReference type="PROSITE" id="PS51335"/>
    </source>
</evidence>
<dbReference type="GO" id="GO:0005096">
    <property type="term" value="F:GTPase activator activity"/>
    <property type="evidence" value="ECO:0007669"/>
    <property type="project" value="TreeGrafter"/>
</dbReference>
<keyword evidence="3" id="KW-1185">Reference proteome</keyword>
<gene>
    <name evidence="4" type="primary">LOC117364814</name>
</gene>
<proteinExistence type="predicted"/>
<accession>A0A6P8S075</accession>
<dbReference type="InParanoid" id="A0A6P8S075"/>
<evidence type="ECO:0000313" key="3">
    <source>
        <dbReference type="Proteomes" id="UP000515159"/>
    </source>
</evidence>
<dbReference type="InterPro" id="IPR006816">
    <property type="entry name" value="ELMO_dom"/>
</dbReference>
<dbReference type="PANTHER" id="PTHR12771:SF47">
    <property type="entry name" value="ELMO DOMAIN-CONTAINING PROTEIN 2"/>
    <property type="match status" value="1"/>
</dbReference>
<dbReference type="GO" id="GO:0016020">
    <property type="term" value="C:membrane"/>
    <property type="evidence" value="ECO:0007669"/>
    <property type="project" value="TreeGrafter"/>
</dbReference>
<dbReference type="PROSITE" id="PS51335">
    <property type="entry name" value="ELMO"/>
    <property type="match status" value="1"/>
</dbReference>
<feature type="domain" description="ELMO" evidence="2">
    <location>
        <begin position="123"/>
        <end position="207"/>
    </location>
</feature>
<evidence type="ECO:0000313" key="4">
    <source>
        <dbReference type="RefSeq" id="XP_033810341.1"/>
    </source>
</evidence>
<dbReference type="InterPro" id="IPR050868">
    <property type="entry name" value="ELMO_domain-containing"/>
</dbReference>
<feature type="region of interest" description="Disordered" evidence="1">
    <location>
        <begin position="188"/>
        <end position="207"/>
    </location>
</feature>
<dbReference type="KEGG" id="gsh:117364814"/>